<dbReference type="PANTHER" id="PTHR14958">
    <property type="entry name" value="POTASSIUM CHANNEL TETRAMERISATION DOMAIN CONTAINING PROTEIN"/>
    <property type="match status" value="1"/>
</dbReference>
<proteinExistence type="predicted"/>
<dbReference type="InterPro" id="IPR003131">
    <property type="entry name" value="T1-type_BTB"/>
</dbReference>
<dbReference type="AlphaFoldDB" id="A0A151ZET7"/>
<dbReference type="SUPFAM" id="SSF54695">
    <property type="entry name" value="POZ domain"/>
    <property type="match status" value="1"/>
</dbReference>
<keyword evidence="3" id="KW-1185">Reference proteome</keyword>
<dbReference type="SMART" id="SM00225">
    <property type="entry name" value="BTB"/>
    <property type="match status" value="1"/>
</dbReference>
<evidence type="ECO:0000313" key="2">
    <source>
        <dbReference type="EMBL" id="KYQ92473.1"/>
    </source>
</evidence>
<dbReference type="FunCoup" id="A0A151ZET7">
    <property type="interactions" value="7"/>
</dbReference>
<dbReference type="Gene3D" id="3.30.710.10">
    <property type="entry name" value="Potassium Channel Kv1.1, Chain A"/>
    <property type="match status" value="1"/>
</dbReference>
<dbReference type="PANTHER" id="PTHR14958:SF29">
    <property type="entry name" value="INSOMNIAC, ISOFORM B"/>
    <property type="match status" value="1"/>
</dbReference>
<dbReference type="GO" id="GO:0051260">
    <property type="term" value="P:protein homooligomerization"/>
    <property type="evidence" value="ECO:0007669"/>
    <property type="project" value="InterPro"/>
</dbReference>
<accession>A0A151ZET7</accession>
<evidence type="ECO:0000259" key="1">
    <source>
        <dbReference type="SMART" id="SM00225"/>
    </source>
</evidence>
<protein>
    <recommendedName>
        <fullName evidence="1">BTB domain-containing protein</fullName>
    </recommendedName>
</protein>
<dbReference type="CDD" id="cd18368">
    <property type="entry name" value="BTB_POZ_KCTD9"/>
    <property type="match status" value="1"/>
</dbReference>
<dbReference type="GO" id="GO:0043161">
    <property type="term" value="P:proteasome-mediated ubiquitin-dependent protein catabolic process"/>
    <property type="evidence" value="ECO:0007669"/>
    <property type="project" value="TreeGrafter"/>
</dbReference>
<dbReference type="InterPro" id="IPR011333">
    <property type="entry name" value="SKP1/BTB/POZ_sf"/>
</dbReference>
<feature type="domain" description="BTB" evidence="1">
    <location>
        <begin position="16"/>
        <end position="118"/>
    </location>
</feature>
<gene>
    <name evidence="2" type="ORF">DLAC_06457</name>
</gene>
<dbReference type="GO" id="GO:0005737">
    <property type="term" value="C:cytoplasm"/>
    <property type="evidence" value="ECO:0007669"/>
    <property type="project" value="TreeGrafter"/>
</dbReference>
<evidence type="ECO:0000313" key="3">
    <source>
        <dbReference type="Proteomes" id="UP000076078"/>
    </source>
</evidence>
<dbReference type="GO" id="GO:0031463">
    <property type="term" value="C:Cul3-RING ubiquitin ligase complex"/>
    <property type="evidence" value="ECO:0007669"/>
    <property type="project" value="TreeGrafter"/>
</dbReference>
<comment type="caution">
    <text evidence="2">The sequence shown here is derived from an EMBL/GenBank/DDBJ whole genome shotgun (WGS) entry which is preliminary data.</text>
</comment>
<dbReference type="STRING" id="361077.A0A151ZET7"/>
<dbReference type="Pfam" id="PF02214">
    <property type="entry name" value="BTB_2"/>
    <property type="match status" value="1"/>
</dbReference>
<dbReference type="OMA" id="FEIFDDG"/>
<dbReference type="GO" id="GO:0097602">
    <property type="term" value="F:cullin family protein binding"/>
    <property type="evidence" value="ECO:0007669"/>
    <property type="project" value="TreeGrafter"/>
</dbReference>
<dbReference type="InterPro" id="IPR000210">
    <property type="entry name" value="BTB/POZ_dom"/>
</dbReference>
<dbReference type="Proteomes" id="UP000076078">
    <property type="component" value="Unassembled WGS sequence"/>
</dbReference>
<dbReference type="EMBL" id="LODT01000029">
    <property type="protein sequence ID" value="KYQ92473.1"/>
    <property type="molecule type" value="Genomic_DNA"/>
</dbReference>
<dbReference type="InParanoid" id="A0A151ZET7"/>
<name>A0A151ZET7_TIELA</name>
<dbReference type="OrthoDB" id="1244179at2759"/>
<reference evidence="2 3" key="1">
    <citation type="submission" date="2015-12" db="EMBL/GenBank/DDBJ databases">
        <title>Dictyostelia acquired genes for synthesis and detection of signals that induce cell-type specialization by lateral gene transfer from prokaryotes.</title>
        <authorList>
            <person name="Gloeckner G."/>
            <person name="Schaap P."/>
        </authorList>
    </citation>
    <scope>NUCLEOTIDE SEQUENCE [LARGE SCALE GENOMIC DNA]</scope>
    <source>
        <strain evidence="2 3">TK</strain>
    </source>
</reference>
<organism evidence="2 3">
    <name type="scientific">Tieghemostelium lacteum</name>
    <name type="common">Slime mold</name>
    <name type="synonym">Dictyostelium lacteum</name>
    <dbReference type="NCBI Taxonomy" id="361077"/>
    <lineage>
        <taxon>Eukaryota</taxon>
        <taxon>Amoebozoa</taxon>
        <taxon>Evosea</taxon>
        <taxon>Eumycetozoa</taxon>
        <taxon>Dictyostelia</taxon>
        <taxon>Dictyosteliales</taxon>
        <taxon>Raperosteliaceae</taxon>
        <taxon>Tieghemostelium</taxon>
    </lineage>
</organism>
<sequence length="336" mass="38462">MTDCNDFIVINNNIKDWIKLNVGGRIIHTTMTTLSKEPESMLNAMFKKGSTWNHSRDENGCILVDADPRYFLVLLNYLRHGELILEPNLNYYGVLALAKYFQIKSITDIIEQEENNNNGWITVLEDSFLDNRLDVTKWVINKDCTGSNFDVVDGRFKLMNRVYLVSKEQYNPEDGEIKITGTWYRESIEDFFQIATRSCGLSQGAPYYEVKSGLEFNYCRGLASIVGRGGMIPTGMVKIKKMGEFYFPAATPIHFEIYDDGNTVSFTLSESVTKTSITIETTCTSSSLLNYIAIHNREKTGNNHVSYVTNLKIQKWSKSTMRRNKYRKITKKLSSP</sequence>